<dbReference type="Pfam" id="PF13561">
    <property type="entry name" value="adh_short_C2"/>
    <property type="match status" value="1"/>
</dbReference>
<organism evidence="3 4">
    <name type="scientific">Kiloniella litopenaei</name>
    <dbReference type="NCBI Taxonomy" id="1549748"/>
    <lineage>
        <taxon>Bacteria</taxon>
        <taxon>Pseudomonadati</taxon>
        <taxon>Pseudomonadota</taxon>
        <taxon>Alphaproteobacteria</taxon>
        <taxon>Rhodospirillales</taxon>
        <taxon>Kiloniellaceae</taxon>
        <taxon>Kiloniella</taxon>
    </lineage>
</organism>
<dbReference type="InterPro" id="IPR051122">
    <property type="entry name" value="SDR_DHRS6-like"/>
</dbReference>
<keyword evidence="4" id="KW-1185">Reference proteome</keyword>
<dbReference type="PRINTS" id="PR00081">
    <property type="entry name" value="GDHRDH"/>
</dbReference>
<comment type="similarity">
    <text evidence="1">Belongs to the short-chain dehydrogenases/reductases (SDR) family.</text>
</comment>
<dbReference type="CDD" id="cd11731">
    <property type="entry name" value="Lin1944_like_SDR_c"/>
    <property type="match status" value="1"/>
</dbReference>
<evidence type="ECO:0000256" key="2">
    <source>
        <dbReference type="ARBA" id="ARBA00023002"/>
    </source>
</evidence>
<dbReference type="NCBIfam" id="NF005754">
    <property type="entry name" value="PRK07578.1"/>
    <property type="match status" value="1"/>
</dbReference>
<dbReference type="InterPro" id="IPR002347">
    <property type="entry name" value="SDR_fam"/>
</dbReference>
<accession>A0A0M2R8N8</accession>
<dbReference type="PATRIC" id="fig|1549748.8.peg.1983"/>
<dbReference type="Proteomes" id="UP000034491">
    <property type="component" value="Unassembled WGS sequence"/>
</dbReference>
<dbReference type="Gene3D" id="3.40.50.720">
    <property type="entry name" value="NAD(P)-binding Rossmann-like Domain"/>
    <property type="match status" value="1"/>
</dbReference>
<dbReference type="EMBL" id="LANI01000024">
    <property type="protein sequence ID" value="KKJ75908.1"/>
    <property type="molecule type" value="Genomic_DNA"/>
</dbReference>
<evidence type="ECO:0000313" key="4">
    <source>
        <dbReference type="Proteomes" id="UP000034491"/>
    </source>
</evidence>
<reference evidence="3 4" key="1">
    <citation type="submission" date="2015-03" db="EMBL/GenBank/DDBJ databases">
        <title>Genome sequence of Kiloniella sp. P1-1, isolated from the gut microflora of Pacific white shrimp, Penaeus vannamei.</title>
        <authorList>
            <person name="Shao Z."/>
            <person name="Wang L."/>
            <person name="Li X."/>
        </authorList>
    </citation>
    <scope>NUCLEOTIDE SEQUENCE [LARGE SCALE GENOMIC DNA]</scope>
    <source>
        <strain evidence="3 4">P1-1</strain>
    </source>
</reference>
<evidence type="ECO:0000256" key="1">
    <source>
        <dbReference type="ARBA" id="ARBA00006484"/>
    </source>
</evidence>
<dbReference type="SUPFAM" id="SSF51735">
    <property type="entry name" value="NAD(P)-binding Rossmann-fold domains"/>
    <property type="match status" value="1"/>
</dbReference>
<dbReference type="AlphaFoldDB" id="A0A0M2R8N8"/>
<dbReference type="GO" id="GO:0016491">
    <property type="term" value="F:oxidoreductase activity"/>
    <property type="evidence" value="ECO:0007669"/>
    <property type="project" value="UniProtKB-KW"/>
</dbReference>
<proteinExistence type="inferred from homology"/>
<name>A0A0M2R8N8_9PROT</name>
<dbReference type="InterPro" id="IPR036291">
    <property type="entry name" value="NAD(P)-bd_dom_sf"/>
</dbReference>
<evidence type="ECO:0000313" key="3">
    <source>
        <dbReference type="EMBL" id="KKJ75908.1"/>
    </source>
</evidence>
<dbReference type="OrthoDB" id="9787486at2"/>
<dbReference type="PANTHER" id="PTHR43477">
    <property type="entry name" value="DIHYDROANTICAPSIN 7-DEHYDROGENASE"/>
    <property type="match status" value="1"/>
</dbReference>
<gene>
    <name evidence="3" type="ORF">WH95_16100</name>
</gene>
<dbReference type="PANTHER" id="PTHR43477:SF1">
    <property type="entry name" value="DIHYDROANTICAPSIN 7-DEHYDROGENASE"/>
    <property type="match status" value="1"/>
</dbReference>
<protein>
    <submittedName>
        <fullName evidence="3">Short-chain dehydrogenase</fullName>
    </submittedName>
</protein>
<comment type="caution">
    <text evidence="3">The sequence shown here is derived from an EMBL/GenBank/DDBJ whole genome shotgun (WGS) entry which is preliminary data.</text>
</comment>
<dbReference type="STRING" id="1549748.WH95_16100"/>
<dbReference type="RefSeq" id="WP_046509185.1">
    <property type="nucleotide sequence ID" value="NZ_LANI01000024.1"/>
</dbReference>
<sequence length="199" mass="21272">MKIILVGASGTIGKAVHKELSVRHEVITAGRSTGDLKIDITDKETIKKALASVGTFDALVSTTGSVHFGEFMEMNDDDYMVGIKNKLMGQVNLVLIGRDYIAPEGSFTLSTGILNRDPIRLGSSAAMVNGAIDSFVKAAAMEMPNRVRINSVSPTVITEAMDSYGPYFRGYVPVDADTAALAYSKSVEGIQTGQTYIVD</sequence>
<keyword evidence="2" id="KW-0560">Oxidoreductase</keyword>